<accession>A0A2M7W2I1</accession>
<evidence type="ECO:0000256" key="4">
    <source>
        <dbReference type="ARBA" id="ARBA00022989"/>
    </source>
</evidence>
<feature type="transmembrane region" description="Helical" evidence="6">
    <location>
        <begin position="55"/>
        <end position="78"/>
    </location>
</feature>
<gene>
    <name evidence="8" type="ORF">COX64_01485</name>
</gene>
<comment type="subcellular location">
    <subcellularLocation>
        <location evidence="1">Cell membrane</location>
        <topology evidence="1">Single-pass membrane protein</topology>
    </subcellularLocation>
</comment>
<evidence type="ECO:0000313" key="8">
    <source>
        <dbReference type="EMBL" id="PJA14862.1"/>
    </source>
</evidence>
<evidence type="ECO:0000256" key="5">
    <source>
        <dbReference type="ARBA" id="ARBA00023136"/>
    </source>
</evidence>
<dbReference type="GO" id="GO:0005886">
    <property type="term" value="C:plasma membrane"/>
    <property type="evidence" value="ECO:0007669"/>
    <property type="project" value="UniProtKB-SubCell"/>
</dbReference>
<dbReference type="EMBL" id="PFQB01000033">
    <property type="protein sequence ID" value="PJA14862.1"/>
    <property type="molecule type" value="Genomic_DNA"/>
</dbReference>
<protein>
    <recommendedName>
        <fullName evidence="7">Phage shock protein PspC N-terminal domain-containing protein</fullName>
    </recommendedName>
</protein>
<dbReference type="InterPro" id="IPR007168">
    <property type="entry name" value="Phageshock_PspC_N"/>
</dbReference>
<dbReference type="PANTHER" id="PTHR33885">
    <property type="entry name" value="PHAGE SHOCK PROTEIN C"/>
    <property type="match status" value="1"/>
</dbReference>
<organism evidence="8 9">
    <name type="scientific">Candidatus Dojkabacteria bacterium CG_4_10_14_0_2_um_filter_Dojkabacteria_WS6_41_15</name>
    <dbReference type="NCBI Taxonomy" id="2014249"/>
    <lineage>
        <taxon>Bacteria</taxon>
        <taxon>Candidatus Dojkabacteria</taxon>
    </lineage>
</organism>
<evidence type="ECO:0000313" key="9">
    <source>
        <dbReference type="Proteomes" id="UP000228952"/>
    </source>
</evidence>
<proteinExistence type="predicted"/>
<dbReference type="PANTHER" id="PTHR33885:SF3">
    <property type="entry name" value="PHAGE SHOCK PROTEIN C"/>
    <property type="match status" value="1"/>
</dbReference>
<keyword evidence="2" id="KW-1003">Cell membrane</keyword>
<evidence type="ECO:0000259" key="7">
    <source>
        <dbReference type="Pfam" id="PF04024"/>
    </source>
</evidence>
<comment type="caution">
    <text evidence="8">The sequence shown here is derived from an EMBL/GenBank/DDBJ whole genome shotgun (WGS) entry which is preliminary data.</text>
</comment>
<evidence type="ECO:0000256" key="2">
    <source>
        <dbReference type="ARBA" id="ARBA00022475"/>
    </source>
</evidence>
<keyword evidence="4 6" id="KW-1133">Transmembrane helix</keyword>
<name>A0A2M7W2I1_9BACT</name>
<evidence type="ECO:0000256" key="3">
    <source>
        <dbReference type="ARBA" id="ARBA00022692"/>
    </source>
</evidence>
<dbReference type="Proteomes" id="UP000228952">
    <property type="component" value="Unassembled WGS sequence"/>
</dbReference>
<evidence type="ECO:0000256" key="6">
    <source>
        <dbReference type="SAM" id="Phobius"/>
    </source>
</evidence>
<feature type="domain" description="Phage shock protein PspC N-terminal" evidence="7">
    <location>
        <begin position="25"/>
        <end position="81"/>
    </location>
</feature>
<evidence type="ECO:0000256" key="1">
    <source>
        <dbReference type="ARBA" id="ARBA00004162"/>
    </source>
</evidence>
<dbReference type="AlphaFoldDB" id="A0A2M7W2I1"/>
<reference evidence="9" key="1">
    <citation type="submission" date="2017-09" db="EMBL/GenBank/DDBJ databases">
        <title>Depth-based differentiation of microbial function through sediment-hosted aquifers and enrichment of novel symbionts in the deep terrestrial subsurface.</title>
        <authorList>
            <person name="Probst A.J."/>
            <person name="Ladd B."/>
            <person name="Jarett J.K."/>
            <person name="Geller-Mcgrath D.E."/>
            <person name="Sieber C.M.K."/>
            <person name="Emerson J.B."/>
            <person name="Anantharaman K."/>
            <person name="Thomas B.C."/>
            <person name="Malmstrom R."/>
            <person name="Stieglmeier M."/>
            <person name="Klingl A."/>
            <person name="Woyke T."/>
            <person name="Ryan C.M."/>
            <person name="Banfield J.F."/>
        </authorList>
    </citation>
    <scope>NUCLEOTIDE SEQUENCE [LARGE SCALE GENOMIC DNA]</scope>
</reference>
<dbReference type="Pfam" id="PF04024">
    <property type="entry name" value="PspC"/>
    <property type="match status" value="1"/>
</dbReference>
<dbReference type="InterPro" id="IPR052027">
    <property type="entry name" value="PspC"/>
</dbReference>
<keyword evidence="5 6" id="KW-0472">Membrane</keyword>
<sequence>MATKTKKGNEKGFAKITSTPNPVIRLTKSISDKVICGVCGGIAEYLTIDPVLIRLLFVILALSGGSGVIIYIILCLIVPEATSTATTTQEVIAENSKE</sequence>
<keyword evidence="3 6" id="KW-0812">Transmembrane</keyword>